<dbReference type="GO" id="GO:1990281">
    <property type="term" value="C:efflux pump complex"/>
    <property type="evidence" value="ECO:0007669"/>
    <property type="project" value="TreeGrafter"/>
</dbReference>
<proteinExistence type="predicted"/>
<feature type="non-terminal residue" evidence="6">
    <location>
        <position position="1"/>
    </location>
</feature>
<keyword evidence="3" id="KW-0812">Transmembrane</keyword>
<evidence type="ECO:0000256" key="4">
    <source>
        <dbReference type="ARBA" id="ARBA00023136"/>
    </source>
</evidence>
<evidence type="ECO:0000256" key="3">
    <source>
        <dbReference type="ARBA" id="ARBA00022692"/>
    </source>
</evidence>
<dbReference type="PANTHER" id="PTHR30026">
    <property type="entry name" value="OUTER MEMBRANE PROTEIN TOLC"/>
    <property type="match status" value="1"/>
</dbReference>
<accession>X1UK09</accession>
<evidence type="ECO:0000256" key="5">
    <source>
        <dbReference type="ARBA" id="ARBA00023237"/>
    </source>
</evidence>
<organism evidence="6">
    <name type="scientific">marine sediment metagenome</name>
    <dbReference type="NCBI Taxonomy" id="412755"/>
    <lineage>
        <taxon>unclassified sequences</taxon>
        <taxon>metagenomes</taxon>
        <taxon>ecological metagenomes</taxon>
    </lineage>
</organism>
<name>X1UK09_9ZZZZ</name>
<feature type="non-terminal residue" evidence="6">
    <location>
        <position position="279"/>
    </location>
</feature>
<protein>
    <recommendedName>
        <fullName evidence="7">TolC family protein</fullName>
    </recommendedName>
</protein>
<dbReference type="PANTHER" id="PTHR30026:SF20">
    <property type="entry name" value="OUTER MEMBRANE PROTEIN TOLC"/>
    <property type="match status" value="1"/>
</dbReference>
<comment type="caution">
    <text evidence="6">The sequence shown here is derived from an EMBL/GenBank/DDBJ whole genome shotgun (WGS) entry which is preliminary data.</text>
</comment>
<keyword evidence="4" id="KW-0472">Membrane</keyword>
<dbReference type="GO" id="GO:0015288">
    <property type="term" value="F:porin activity"/>
    <property type="evidence" value="ECO:0007669"/>
    <property type="project" value="TreeGrafter"/>
</dbReference>
<evidence type="ECO:0008006" key="7">
    <source>
        <dbReference type="Google" id="ProtNLM"/>
    </source>
</evidence>
<dbReference type="InterPro" id="IPR051906">
    <property type="entry name" value="TolC-like"/>
</dbReference>
<comment type="subcellular location">
    <subcellularLocation>
        <location evidence="1">Cell outer membrane</location>
    </subcellularLocation>
</comment>
<dbReference type="AlphaFoldDB" id="X1UK09"/>
<dbReference type="EMBL" id="BARW01017900">
    <property type="protein sequence ID" value="GAI92689.1"/>
    <property type="molecule type" value="Genomic_DNA"/>
</dbReference>
<dbReference type="SUPFAM" id="SSF56954">
    <property type="entry name" value="Outer membrane efflux proteins (OEP)"/>
    <property type="match status" value="1"/>
</dbReference>
<sequence length="279" mass="32425">KTFVVSVITQYYWVLQTFDAVENAREHHKTMQWLYERVEKLAKAGRVPRYFEVHRVHQDKLNAEDAYIQAQKEYKQALDEFKFWQLSFPANVEFQLDVNELEVLRSVVRSKPEFSEAEAIEVALVERLDLANRGDAIADAERKVLVAADGLRGELNLFVGVDATSLSDSSELAGVGALDDGFTTDRNRLNPMRRLRDNNPLRSFLNESEIGIDVELPLDRVLEQNIYRKALIVLSQRQREYEEMSDWVTLEVRQAYRDLTEAAERYRVQLESLELAQKR</sequence>
<keyword evidence="2" id="KW-1134">Transmembrane beta strand</keyword>
<dbReference type="GO" id="GO:0009279">
    <property type="term" value="C:cell outer membrane"/>
    <property type="evidence" value="ECO:0007669"/>
    <property type="project" value="UniProtKB-SubCell"/>
</dbReference>
<evidence type="ECO:0000313" key="6">
    <source>
        <dbReference type="EMBL" id="GAI92689.1"/>
    </source>
</evidence>
<keyword evidence="5" id="KW-0998">Cell outer membrane</keyword>
<reference evidence="6" key="1">
    <citation type="journal article" date="2014" name="Front. Microbiol.">
        <title>High frequency of phylogenetically diverse reductive dehalogenase-homologous genes in deep subseafloor sedimentary metagenomes.</title>
        <authorList>
            <person name="Kawai M."/>
            <person name="Futagami T."/>
            <person name="Toyoda A."/>
            <person name="Takaki Y."/>
            <person name="Nishi S."/>
            <person name="Hori S."/>
            <person name="Arai W."/>
            <person name="Tsubouchi T."/>
            <person name="Morono Y."/>
            <person name="Uchiyama I."/>
            <person name="Ito T."/>
            <person name="Fujiyama A."/>
            <person name="Inagaki F."/>
            <person name="Takami H."/>
        </authorList>
    </citation>
    <scope>NUCLEOTIDE SEQUENCE</scope>
    <source>
        <strain evidence="6">Expedition CK06-06</strain>
    </source>
</reference>
<evidence type="ECO:0000256" key="2">
    <source>
        <dbReference type="ARBA" id="ARBA00022452"/>
    </source>
</evidence>
<gene>
    <name evidence="6" type="ORF">S12H4_30789</name>
</gene>
<dbReference type="Gene3D" id="1.20.1600.10">
    <property type="entry name" value="Outer membrane efflux proteins (OEP)"/>
    <property type="match status" value="1"/>
</dbReference>
<dbReference type="GO" id="GO:0015562">
    <property type="term" value="F:efflux transmembrane transporter activity"/>
    <property type="evidence" value="ECO:0007669"/>
    <property type="project" value="InterPro"/>
</dbReference>
<evidence type="ECO:0000256" key="1">
    <source>
        <dbReference type="ARBA" id="ARBA00004442"/>
    </source>
</evidence>